<dbReference type="GO" id="GO:0000902">
    <property type="term" value="P:cell morphogenesis"/>
    <property type="evidence" value="ECO:0007669"/>
    <property type="project" value="TreeGrafter"/>
</dbReference>
<name>H2ZLZ9_CIOSA</name>
<dbReference type="Pfam" id="PF00028">
    <property type="entry name" value="Cadherin"/>
    <property type="match status" value="4"/>
</dbReference>
<dbReference type="Gene3D" id="4.10.900.10">
    <property type="entry name" value="TCF3-CBD (Catenin binding domain)"/>
    <property type="match status" value="1"/>
</dbReference>
<dbReference type="Gene3D" id="2.60.40.60">
    <property type="entry name" value="Cadherins"/>
    <property type="match status" value="5"/>
</dbReference>
<dbReference type="OMA" id="EAVAWHN"/>
<evidence type="ECO:0000256" key="2">
    <source>
        <dbReference type="ARBA" id="ARBA00022475"/>
    </source>
</evidence>
<evidence type="ECO:0000256" key="11">
    <source>
        <dbReference type="ARBA" id="ARBA00023180"/>
    </source>
</evidence>
<feature type="domain" description="Cadherin" evidence="18">
    <location>
        <begin position="353"/>
        <end position="467"/>
    </location>
</feature>
<keyword evidence="10 16" id="KW-0472">Membrane</keyword>
<feature type="region of interest" description="Disordered" evidence="15">
    <location>
        <begin position="882"/>
        <end position="910"/>
    </location>
</feature>
<evidence type="ECO:0000256" key="17">
    <source>
        <dbReference type="SAM" id="SignalP"/>
    </source>
</evidence>
<dbReference type="GO" id="GO:0016339">
    <property type="term" value="P:calcium-dependent cell-cell adhesion via plasma membrane cell adhesion molecules"/>
    <property type="evidence" value="ECO:0007669"/>
    <property type="project" value="TreeGrafter"/>
</dbReference>
<evidence type="ECO:0000256" key="1">
    <source>
        <dbReference type="ARBA" id="ARBA00004251"/>
    </source>
</evidence>
<dbReference type="FunFam" id="2.60.40.60:FF:000202">
    <property type="entry name" value="cadherin-8 isoform X4"/>
    <property type="match status" value="1"/>
</dbReference>
<dbReference type="GO" id="GO:0016342">
    <property type="term" value="C:catenin complex"/>
    <property type="evidence" value="ECO:0007669"/>
    <property type="project" value="TreeGrafter"/>
</dbReference>
<evidence type="ECO:0000256" key="13">
    <source>
        <dbReference type="RuleBase" id="RU003318"/>
    </source>
</evidence>
<reference evidence="19" key="2">
    <citation type="submission" date="2025-08" db="UniProtKB">
        <authorList>
            <consortium name="Ensembl"/>
        </authorList>
    </citation>
    <scope>IDENTIFICATION</scope>
</reference>
<dbReference type="GO" id="GO:0045296">
    <property type="term" value="F:cadherin binding"/>
    <property type="evidence" value="ECO:0007669"/>
    <property type="project" value="TreeGrafter"/>
</dbReference>
<keyword evidence="7 12" id="KW-0106">Calcium</keyword>
<evidence type="ECO:0000256" key="10">
    <source>
        <dbReference type="ARBA" id="ARBA00023136"/>
    </source>
</evidence>
<evidence type="ECO:0000256" key="16">
    <source>
        <dbReference type="SAM" id="Phobius"/>
    </source>
</evidence>
<dbReference type="GO" id="GO:0005912">
    <property type="term" value="C:adherens junction"/>
    <property type="evidence" value="ECO:0007669"/>
    <property type="project" value="TreeGrafter"/>
</dbReference>
<dbReference type="InterPro" id="IPR002126">
    <property type="entry name" value="Cadherin-like_dom"/>
</dbReference>
<evidence type="ECO:0000256" key="12">
    <source>
        <dbReference type="PROSITE-ProRule" id="PRU00043"/>
    </source>
</evidence>
<dbReference type="eggNOG" id="KOG3594">
    <property type="taxonomic scope" value="Eukaryota"/>
</dbReference>
<evidence type="ECO:0000256" key="7">
    <source>
        <dbReference type="ARBA" id="ARBA00022837"/>
    </source>
</evidence>
<keyword evidence="6" id="KW-0677">Repeat</keyword>
<keyword evidence="5 17" id="KW-0732">Signal</keyword>
<dbReference type="InterPro" id="IPR039808">
    <property type="entry name" value="Cadherin"/>
</dbReference>
<reference evidence="20" key="1">
    <citation type="submission" date="2003-08" db="EMBL/GenBank/DDBJ databases">
        <authorList>
            <person name="Birren B."/>
            <person name="Nusbaum C."/>
            <person name="Abebe A."/>
            <person name="Abouelleil A."/>
            <person name="Adekoya E."/>
            <person name="Ait-zahra M."/>
            <person name="Allen N."/>
            <person name="Allen T."/>
            <person name="An P."/>
            <person name="Anderson M."/>
            <person name="Anderson S."/>
            <person name="Arachchi H."/>
            <person name="Armbruster J."/>
            <person name="Bachantsang P."/>
            <person name="Baldwin J."/>
            <person name="Barry A."/>
            <person name="Bayul T."/>
            <person name="Blitshsteyn B."/>
            <person name="Bloom T."/>
            <person name="Blye J."/>
            <person name="Boguslavskiy L."/>
            <person name="Borowsky M."/>
            <person name="Boukhgalter B."/>
            <person name="Brunache A."/>
            <person name="Butler J."/>
            <person name="Calixte N."/>
            <person name="Calvo S."/>
            <person name="Camarata J."/>
            <person name="Campo K."/>
            <person name="Chang J."/>
            <person name="Cheshatsang Y."/>
            <person name="Citroen M."/>
            <person name="Collymore A."/>
            <person name="Considine T."/>
            <person name="Cook A."/>
            <person name="Cooke P."/>
            <person name="Corum B."/>
            <person name="Cuomo C."/>
            <person name="David R."/>
            <person name="Dawoe T."/>
            <person name="Degray S."/>
            <person name="Dodge S."/>
            <person name="Dooley K."/>
            <person name="Dorje P."/>
            <person name="Dorjee K."/>
            <person name="Dorris L."/>
            <person name="Duffey N."/>
            <person name="Dupes A."/>
            <person name="Elkins T."/>
            <person name="Engels R."/>
            <person name="Erickson J."/>
            <person name="Farina A."/>
            <person name="Faro S."/>
            <person name="Ferreira P."/>
            <person name="Fischer H."/>
            <person name="Fitzgerald M."/>
            <person name="Foley K."/>
            <person name="Gage D."/>
            <person name="Galagan J."/>
            <person name="Gearin G."/>
            <person name="Gnerre S."/>
            <person name="Gnirke A."/>
            <person name="Goyette A."/>
            <person name="Graham J."/>
            <person name="Grandbois E."/>
            <person name="Gyaltsen K."/>
            <person name="Hafez N."/>
            <person name="Hagopian D."/>
            <person name="Hagos B."/>
            <person name="Hall J."/>
            <person name="Hatcher B."/>
            <person name="Heller A."/>
            <person name="Higgins H."/>
            <person name="Honan T."/>
            <person name="Horn A."/>
            <person name="Houde N."/>
            <person name="Hughes L."/>
            <person name="Hulme W."/>
            <person name="Husby E."/>
            <person name="Iliev I."/>
            <person name="Jaffe D."/>
            <person name="Jones C."/>
            <person name="Kamal M."/>
            <person name="Kamat A."/>
            <person name="Kamvysselis M."/>
            <person name="Karlsson E."/>
            <person name="Kells C."/>
            <person name="Kieu A."/>
            <person name="Kisner P."/>
            <person name="Kodira C."/>
            <person name="Kulbokas E."/>
            <person name="Labutti K."/>
            <person name="Lama D."/>
            <person name="Landers T."/>
            <person name="Leger J."/>
            <person name="Levine S."/>
            <person name="Lewis D."/>
            <person name="Lewis T."/>
            <person name="Lindblad-toh K."/>
            <person name="Liu X."/>
            <person name="Lokyitsang T."/>
            <person name="Lokyitsang Y."/>
            <person name="Lucien O."/>
            <person name="Lui A."/>
            <person name="Ma L.J."/>
            <person name="Mabbitt R."/>
            <person name="Macdonald J."/>
            <person name="Maclean C."/>
            <person name="Major J."/>
            <person name="Manning J."/>
            <person name="Marabella R."/>
            <person name="Maru K."/>
            <person name="Matthews C."/>
            <person name="Mauceli E."/>
            <person name="Mccarthy M."/>
            <person name="Mcdonough S."/>
            <person name="Mcghee T."/>
            <person name="Meldrim J."/>
            <person name="Meneus L."/>
            <person name="Mesirov J."/>
            <person name="Mihalev A."/>
            <person name="Mihova T."/>
            <person name="Mikkelsen T."/>
            <person name="Mlenga V."/>
            <person name="Moru K."/>
            <person name="Mozes J."/>
            <person name="Mulrain L."/>
            <person name="Munson G."/>
            <person name="Naylor J."/>
            <person name="Newes C."/>
            <person name="Nguyen C."/>
            <person name="Nguyen N."/>
            <person name="Nguyen T."/>
            <person name="Nicol R."/>
            <person name="Nielsen C."/>
            <person name="Nizzari M."/>
            <person name="Norbu C."/>
            <person name="Norbu N."/>
            <person name="O'donnell P."/>
            <person name="Okoawo O."/>
            <person name="O'leary S."/>
            <person name="Omotosho B."/>
            <person name="O'neill K."/>
            <person name="Osman S."/>
            <person name="Parker S."/>
            <person name="Perrin D."/>
            <person name="Phunkhang P."/>
            <person name="Piqani B."/>
            <person name="Purcell S."/>
            <person name="Rachupka T."/>
            <person name="Ramasamy U."/>
            <person name="Rameau R."/>
            <person name="Ray V."/>
            <person name="Raymond C."/>
            <person name="Retta R."/>
            <person name="Richardson S."/>
            <person name="Rise C."/>
            <person name="Rodriguez J."/>
            <person name="Rogers J."/>
            <person name="Rogov P."/>
            <person name="Rutman M."/>
            <person name="Schupbach R."/>
            <person name="Seaman C."/>
            <person name="Settipalli S."/>
            <person name="Sharpe T."/>
            <person name="Sheridan J."/>
            <person name="Sherpa N."/>
            <person name="Shi J."/>
            <person name="Smirnov S."/>
            <person name="Smith C."/>
            <person name="Sougnez C."/>
            <person name="Spencer B."/>
            <person name="Stalker J."/>
            <person name="Stange-thomann N."/>
            <person name="Stavropoulos S."/>
            <person name="Stetson K."/>
            <person name="Stone C."/>
            <person name="Stone S."/>
            <person name="Stubbs M."/>
            <person name="Talamas J."/>
            <person name="Tchuinga P."/>
            <person name="Tenzing P."/>
            <person name="Tesfaye S."/>
            <person name="Theodore J."/>
            <person name="Thoulutsang Y."/>
            <person name="Topham K."/>
            <person name="Towey S."/>
            <person name="Tsamla T."/>
            <person name="Tsomo N."/>
            <person name="Vallee D."/>
            <person name="Vassiliev H."/>
            <person name="Venkataraman V."/>
            <person name="Vinson J."/>
            <person name="Vo A."/>
            <person name="Wade C."/>
            <person name="Wang S."/>
            <person name="Wangchuk T."/>
            <person name="Wangdi T."/>
            <person name="Whittaker C."/>
            <person name="Wilkinson J."/>
            <person name="Wu Y."/>
            <person name="Wyman D."/>
            <person name="Yadav S."/>
            <person name="Yang S."/>
            <person name="Yang X."/>
            <person name="Yeager S."/>
            <person name="Yee E."/>
            <person name="Young G."/>
            <person name="Zainoun J."/>
            <person name="Zembeck L."/>
            <person name="Zimmer A."/>
            <person name="Zody M."/>
            <person name="Lander E."/>
        </authorList>
    </citation>
    <scope>NUCLEOTIDE SEQUENCE [LARGE SCALE GENOMIC DNA]</scope>
</reference>
<evidence type="ECO:0000259" key="18">
    <source>
        <dbReference type="PROSITE" id="PS50268"/>
    </source>
</evidence>
<dbReference type="InterPro" id="IPR027397">
    <property type="entry name" value="Catenin-bd_sf"/>
</dbReference>
<keyword evidence="9 16" id="KW-1133">Transmembrane helix</keyword>
<evidence type="ECO:0000256" key="15">
    <source>
        <dbReference type="SAM" id="MobiDB-lite"/>
    </source>
</evidence>
<dbReference type="Pfam" id="PF01049">
    <property type="entry name" value="CADH_Y-type_LIR"/>
    <property type="match status" value="1"/>
</dbReference>
<dbReference type="GO" id="GO:0044331">
    <property type="term" value="P:cell-cell adhesion mediated by cadherin"/>
    <property type="evidence" value="ECO:0007669"/>
    <property type="project" value="TreeGrafter"/>
</dbReference>
<dbReference type="PROSITE" id="PS50268">
    <property type="entry name" value="CADHERIN_2"/>
    <property type="match status" value="5"/>
</dbReference>
<dbReference type="InParanoid" id="H2ZLZ9"/>
<dbReference type="AlphaFoldDB" id="H2ZLZ9"/>
<dbReference type="GeneTree" id="ENSGT00940000157512"/>
<dbReference type="SMART" id="SM00112">
    <property type="entry name" value="CA"/>
    <property type="match status" value="4"/>
</dbReference>
<evidence type="ECO:0000256" key="8">
    <source>
        <dbReference type="ARBA" id="ARBA00022889"/>
    </source>
</evidence>
<proteinExistence type="predicted"/>
<evidence type="ECO:0000256" key="6">
    <source>
        <dbReference type="ARBA" id="ARBA00022737"/>
    </source>
</evidence>
<organism evidence="19 20">
    <name type="scientific">Ciona savignyi</name>
    <name type="common">Pacific transparent sea squirt</name>
    <dbReference type="NCBI Taxonomy" id="51511"/>
    <lineage>
        <taxon>Eukaryota</taxon>
        <taxon>Metazoa</taxon>
        <taxon>Chordata</taxon>
        <taxon>Tunicata</taxon>
        <taxon>Ascidiacea</taxon>
        <taxon>Phlebobranchia</taxon>
        <taxon>Cionidae</taxon>
        <taxon>Ciona</taxon>
    </lineage>
</organism>
<dbReference type="SUPFAM" id="SSF49313">
    <property type="entry name" value="Cadherin-like"/>
    <property type="match status" value="5"/>
</dbReference>
<dbReference type="GO" id="GO:0008013">
    <property type="term" value="F:beta-catenin binding"/>
    <property type="evidence" value="ECO:0007669"/>
    <property type="project" value="TreeGrafter"/>
</dbReference>
<dbReference type="InterPro" id="IPR020894">
    <property type="entry name" value="Cadherin_CS"/>
</dbReference>
<dbReference type="GO" id="GO:0005509">
    <property type="term" value="F:calcium ion binding"/>
    <property type="evidence" value="ECO:0007669"/>
    <property type="project" value="UniProtKB-UniRule"/>
</dbReference>
<dbReference type="FunFam" id="4.10.900.10:FF:000001">
    <property type="entry name" value="Cadherin 2"/>
    <property type="match status" value="1"/>
</dbReference>
<dbReference type="CDD" id="cd11304">
    <property type="entry name" value="Cadherin_repeat"/>
    <property type="match status" value="5"/>
</dbReference>
<comment type="function">
    <text evidence="14">Cadherins are calcium-dependent cell adhesion proteins.</text>
</comment>
<dbReference type="FunFam" id="2.60.40.60:FF:000020">
    <property type="entry name" value="Dachsous cadherin-related 1b"/>
    <property type="match status" value="1"/>
</dbReference>
<keyword evidence="20" id="KW-1185">Reference proteome</keyword>
<evidence type="ECO:0000256" key="4">
    <source>
        <dbReference type="ARBA" id="ARBA00022723"/>
    </source>
</evidence>
<dbReference type="GO" id="GO:0016477">
    <property type="term" value="P:cell migration"/>
    <property type="evidence" value="ECO:0007669"/>
    <property type="project" value="TreeGrafter"/>
</dbReference>
<evidence type="ECO:0000256" key="5">
    <source>
        <dbReference type="ARBA" id="ARBA00022729"/>
    </source>
</evidence>
<reference evidence="19" key="3">
    <citation type="submission" date="2025-09" db="UniProtKB">
        <authorList>
            <consortium name="Ensembl"/>
        </authorList>
    </citation>
    <scope>IDENTIFICATION</scope>
</reference>
<keyword evidence="2" id="KW-1003">Cell membrane</keyword>
<keyword evidence="11" id="KW-0325">Glycoprotein</keyword>
<feature type="domain" description="Cadherin" evidence="18">
    <location>
        <begin position="241"/>
        <end position="352"/>
    </location>
</feature>
<feature type="transmembrane region" description="Helical" evidence="16">
    <location>
        <begin position="693"/>
        <end position="714"/>
    </location>
</feature>
<dbReference type="PANTHER" id="PTHR24027">
    <property type="entry name" value="CADHERIN-23"/>
    <property type="match status" value="1"/>
</dbReference>
<dbReference type="GO" id="GO:0034332">
    <property type="term" value="P:adherens junction organization"/>
    <property type="evidence" value="ECO:0007669"/>
    <property type="project" value="TreeGrafter"/>
</dbReference>
<keyword evidence="3 13" id="KW-0812">Transmembrane</keyword>
<dbReference type="PANTHER" id="PTHR24027:SF422">
    <property type="entry name" value="CADHERIN DOMAIN-CONTAINING PROTEIN"/>
    <property type="match status" value="1"/>
</dbReference>
<keyword evidence="8 13" id="KW-0130">Cell adhesion</keyword>
<dbReference type="STRING" id="51511.ENSCSAVP00000018615"/>
<feature type="domain" description="Cadherin" evidence="18">
    <location>
        <begin position="585"/>
        <end position="679"/>
    </location>
</feature>
<dbReference type="GO" id="GO:0007043">
    <property type="term" value="P:cell-cell junction assembly"/>
    <property type="evidence" value="ECO:0007669"/>
    <property type="project" value="TreeGrafter"/>
</dbReference>
<evidence type="ECO:0000313" key="19">
    <source>
        <dbReference type="Ensembl" id="ENSCSAVP00000018615.1"/>
    </source>
</evidence>
<feature type="signal peptide" evidence="17">
    <location>
        <begin position="1"/>
        <end position="16"/>
    </location>
</feature>
<evidence type="ECO:0000256" key="14">
    <source>
        <dbReference type="RuleBase" id="RU004357"/>
    </source>
</evidence>
<feature type="domain" description="Cadherin" evidence="18">
    <location>
        <begin position="468"/>
        <end position="567"/>
    </location>
</feature>
<dbReference type="InterPro" id="IPR015919">
    <property type="entry name" value="Cadherin-like_sf"/>
</dbReference>
<protein>
    <recommendedName>
        <fullName evidence="18">Cadherin domain-containing protein</fullName>
    </recommendedName>
</protein>
<sequence>MKTLVWLTLLSSIANAITTIPVDVPKDAMPGTVIAKLPVSFTNLKFVQKEDRVLLKIAKEADGYVLKLKAPASKLRTNTVLLKYRLSGAYENKMIKLKFNLKMLSQKHNNIYRVDGLYKRIVALRSGSKKSKVLSRQKRWEFNSYSVSENREDQLIARLRSSYDNYTGTVIYSISGRGADSLFQIEPLSGHLFLKQKLDREMQSSYKLNVSAHDGNGVPLEPASEITIDVLDENDNPPEFAPGPHHARVKERSPSGTKVADVIARDADDPQQPYGQIRYSLLPSPGDATNKFMIHHERGTVSTITSNLDREESATYELVIQARDDPNARLSFSATTTLTISVIDVNDSPPVFVNEPYKPIIAEDAKIGSEIVRLSTTDADVGENAQSIYVIEDGDDSAMFSIEAIDNLGVLKVKKRLDYETAPDHKYSVRVRARNTHPDPNLAYLGSMDDVTDVVITVTDVNEPPEFTEVNYEFSVREDAIRGFPIRAVTAIDPEGDAFSYFLRDESKRFAIDAVSGMISVAGELDRELQATYDVTVYAGSPGDLDFRSTARITISISDVNDNPPHPLDGDKVQVILCDNQHEKGQILHPKIKFTDPDSPINGQPFTYYSTEHDNYKHFELVDNDDGTASLRTAHRGYSSSIREYELPLIVEDNGNPKLNATYTITVRACHCSESGKELCDAAALTGAVRFELLLIILGVVVLFLVFVVILITVRRRRHHRAELLLKASISSSEDDVRENIISYNEEGGGEEDTAAFDLSALQRDYCSSSSGSQFKHRLDFSSPPSTKVSTVPPYVPPLNGVSPDIRDFINGRKEGEDVDDSRLAFDSLQIYAYEGEGSDAGSLSSLASGSDDSDQNYDYLRDWGPRFDKLANIYGSGRPQWSDGECASVSPPTSYLSSRGTMGRRKTAL</sequence>
<dbReference type="GO" id="GO:0007156">
    <property type="term" value="P:homophilic cell adhesion via plasma membrane adhesion molecules"/>
    <property type="evidence" value="ECO:0007669"/>
    <property type="project" value="InterPro"/>
</dbReference>
<evidence type="ECO:0000256" key="9">
    <source>
        <dbReference type="ARBA" id="ARBA00022989"/>
    </source>
</evidence>
<comment type="subcellular location">
    <subcellularLocation>
        <location evidence="1 13">Cell membrane</location>
        <topology evidence="1 13">Single-pass type I membrane protein</topology>
    </subcellularLocation>
</comment>
<dbReference type="PROSITE" id="PS00232">
    <property type="entry name" value="CADHERIN_1"/>
    <property type="match status" value="2"/>
</dbReference>
<feature type="domain" description="Cadherin" evidence="18">
    <location>
        <begin position="139"/>
        <end position="240"/>
    </location>
</feature>
<evidence type="ECO:0000256" key="3">
    <source>
        <dbReference type="ARBA" id="ARBA00022692"/>
    </source>
</evidence>
<dbReference type="PRINTS" id="PR00205">
    <property type="entry name" value="CADHERIN"/>
</dbReference>
<evidence type="ECO:0000313" key="20">
    <source>
        <dbReference type="Proteomes" id="UP000007875"/>
    </source>
</evidence>
<dbReference type="InterPro" id="IPR000233">
    <property type="entry name" value="Cadherin_Y-type_LIR"/>
</dbReference>
<feature type="chain" id="PRO_5003579083" description="Cadherin domain-containing protein" evidence="17">
    <location>
        <begin position="17"/>
        <end position="910"/>
    </location>
</feature>
<accession>H2ZLZ9</accession>
<dbReference type="Ensembl" id="ENSCSAVT00000018817.1">
    <property type="protein sequence ID" value="ENSCSAVP00000018615.1"/>
    <property type="gene ID" value="ENSCSAVG00000010941.1"/>
</dbReference>
<feature type="compositionally biased region" description="Polar residues" evidence="15">
    <location>
        <begin position="891"/>
        <end position="901"/>
    </location>
</feature>
<keyword evidence="4" id="KW-0479">Metal-binding</keyword>
<dbReference type="HOGENOM" id="CLU_005284_3_1_1"/>
<dbReference type="Proteomes" id="UP000007875">
    <property type="component" value="Unassembled WGS sequence"/>
</dbReference>